<dbReference type="AlphaFoldDB" id="A0A1I7WY57"/>
<dbReference type="GO" id="GO:0006508">
    <property type="term" value="P:proteolysis"/>
    <property type="evidence" value="ECO:0007669"/>
    <property type="project" value="InterPro"/>
</dbReference>
<dbReference type="GO" id="GO:0008234">
    <property type="term" value="F:cysteine-type peptidase activity"/>
    <property type="evidence" value="ECO:0007669"/>
    <property type="project" value="InterPro"/>
</dbReference>
<dbReference type="PANTHER" id="PTHR12411">
    <property type="entry name" value="CYSTEINE PROTEASE FAMILY C1-RELATED"/>
    <property type="match status" value="1"/>
</dbReference>
<keyword evidence="2" id="KW-0472">Membrane</keyword>
<name>A0A1I7WY57_HETBA</name>
<comment type="similarity">
    <text evidence="1">Belongs to the peptidase C1 family.</text>
</comment>
<dbReference type="Proteomes" id="UP000095283">
    <property type="component" value="Unplaced"/>
</dbReference>
<dbReference type="InterPro" id="IPR038765">
    <property type="entry name" value="Papain-like_cys_pep_sf"/>
</dbReference>
<dbReference type="InterPro" id="IPR000668">
    <property type="entry name" value="Peptidase_C1A_C"/>
</dbReference>
<dbReference type="WBParaSite" id="Hba_10177">
    <property type="protein sequence ID" value="Hba_10177"/>
    <property type="gene ID" value="Hba_10177"/>
</dbReference>
<evidence type="ECO:0000313" key="4">
    <source>
        <dbReference type="Proteomes" id="UP000095283"/>
    </source>
</evidence>
<reference evidence="5" key="1">
    <citation type="submission" date="2016-11" db="UniProtKB">
        <authorList>
            <consortium name="WormBaseParasite"/>
        </authorList>
    </citation>
    <scope>IDENTIFICATION</scope>
</reference>
<dbReference type="Gene3D" id="3.90.70.10">
    <property type="entry name" value="Cysteine proteinases"/>
    <property type="match status" value="1"/>
</dbReference>
<accession>A0A1I7WY57</accession>
<keyword evidence="2" id="KW-1133">Transmembrane helix</keyword>
<feature type="transmembrane region" description="Helical" evidence="2">
    <location>
        <begin position="47"/>
        <end position="69"/>
    </location>
</feature>
<dbReference type="SUPFAM" id="SSF54001">
    <property type="entry name" value="Cysteine proteinases"/>
    <property type="match status" value="1"/>
</dbReference>
<dbReference type="InterPro" id="IPR013128">
    <property type="entry name" value="Peptidase_C1A"/>
</dbReference>
<evidence type="ECO:0000256" key="1">
    <source>
        <dbReference type="ARBA" id="ARBA00008455"/>
    </source>
</evidence>
<evidence type="ECO:0000313" key="5">
    <source>
        <dbReference type="WBParaSite" id="Hba_10177"/>
    </source>
</evidence>
<sequence>MAEIATDEIALVQTGGDLVEGQPVQVIVRKTKISKPKLSMKYHRTPFAFYQVLALGALLLLLILACVAIETLRNTSKIDDLSSLHSNKEMEYHKGIVHLINYQNLSWKARYNRFASQAEGSTGVAVDSEMGRFILENFALEGQQLLQDTRSHVEGLMRFDAVVSSINSIKIFVIRIIELFKTNLEIPTNFDVRLQWPQCWSVHQVFNQAGCGSCWWLFQSVAATSVMSDRVCISSNGSQQIQISALDLTSCCRSCGGCQGTHWALSAFTYWKKYGIVSGGAFGSHEGCRPYAMEPNCGNPCAASLYLKERTPICQKTCQPLYNRKYQEDIVKSGSAYWLRAVNGSSEYTPIVKSTLEEIVQGKFTEYFFLNVKSDLPELMFLTGIYTTDETRSQQLYGHCAKLLGWGNDAGRRYWLYSNTWGREWGEYDIFAMAKPS</sequence>
<evidence type="ECO:0000259" key="3">
    <source>
        <dbReference type="SMART" id="SM00645"/>
    </source>
</evidence>
<protein>
    <submittedName>
        <fullName evidence="5">Pept_C1 domain-containing protein</fullName>
    </submittedName>
</protein>
<evidence type="ECO:0000256" key="2">
    <source>
        <dbReference type="SAM" id="Phobius"/>
    </source>
</evidence>
<proteinExistence type="inferred from homology"/>
<organism evidence="4 5">
    <name type="scientific">Heterorhabditis bacteriophora</name>
    <name type="common">Entomopathogenic nematode worm</name>
    <dbReference type="NCBI Taxonomy" id="37862"/>
    <lineage>
        <taxon>Eukaryota</taxon>
        <taxon>Metazoa</taxon>
        <taxon>Ecdysozoa</taxon>
        <taxon>Nematoda</taxon>
        <taxon>Chromadorea</taxon>
        <taxon>Rhabditida</taxon>
        <taxon>Rhabditina</taxon>
        <taxon>Rhabditomorpha</taxon>
        <taxon>Strongyloidea</taxon>
        <taxon>Heterorhabditidae</taxon>
        <taxon>Heterorhabditis</taxon>
    </lineage>
</organism>
<feature type="domain" description="Peptidase C1A papain C-terminal" evidence="3">
    <location>
        <begin position="186"/>
        <end position="434"/>
    </location>
</feature>
<keyword evidence="2" id="KW-0812">Transmembrane</keyword>
<dbReference type="SMART" id="SM00645">
    <property type="entry name" value="Pept_C1"/>
    <property type="match status" value="1"/>
</dbReference>
<dbReference type="Pfam" id="PF00112">
    <property type="entry name" value="Peptidase_C1"/>
    <property type="match status" value="1"/>
</dbReference>
<keyword evidence="4" id="KW-1185">Reference proteome</keyword>